<dbReference type="PROSITE" id="PS50016">
    <property type="entry name" value="ZF_PHD_2"/>
    <property type="match status" value="1"/>
</dbReference>
<evidence type="ECO:0000259" key="6">
    <source>
        <dbReference type="PROSITE" id="PS50016"/>
    </source>
</evidence>
<evidence type="ECO:0000256" key="3">
    <source>
        <dbReference type="ARBA" id="ARBA00022833"/>
    </source>
</evidence>
<sequence length="526" mass="59799">QTQPLQQKDIEILESYRNLFEWLQLNVFLRFNDRFLAQKLGMGQDLFERWIALKGNEAMASNMYMNLNQIKLVVEGLYQTFGKECHDIIAQLGANDVTKTQIPSSKLEQQQQQLLLYQNALQSIEQIRKHCLNKELWYSYCSQLDRLEPGCIVDINIDKLDSQWDLTDVHEDIASIKYSVRAKVLSVANTDKHVPHSREAQVQFDNSQAPTHVRVHPFVMRVVPSTLLDPSLTTILNTTMFRNPSTSAHPLALLPNSHLFQTQAQAQTQAQTQVQSQPHSNDLNNTKLHYELNDAQFDSAKTKAESANANSANKKDNTTPKDTKNRQTYTQRQCQNEACADAKSKPNDKTPAHGNGKPVSNTAKAASASASIQEKKSGNTVPSRRGKKRNFTQIDPKHNAPESNSNKRRKVTSSSSRHANSVDEDRNESLCRVCRLGGSLLCCEGCPAVFHYRCLRPKPNKKLIEKLDEWFCPSCAPSKQKIPLRFKHTAKKWPKNQQPTLSQLNVNTYTSLYIYFFLECPHCLDF</sequence>
<dbReference type="GO" id="GO:0006357">
    <property type="term" value="P:regulation of transcription by RNA polymerase II"/>
    <property type="evidence" value="ECO:0007669"/>
    <property type="project" value="TreeGrafter"/>
</dbReference>
<feature type="domain" description="PHD-type" evidence="6">
    <location>
        <begin position="428"/>
        <end position="478"/>
    </location>
</feature>
<dbReference type="OrthoDB" id="115879at2759"/>
<dbReference type="GO" id="GO:0005634">
    <property type="term" value="C:nucleus"/>
    <property type="evidence" value="ECO:0007669"/>
    <property type="project" value="TreeGrafter"/>
</dbReference>
<protein>
    <submittedName>
        <fullName evidence="7">PHD finger domain protein</fullName>
    </submittedName>
</protein>
<feature type="non-terminal residue" evidence="7">
    <location>
        <position position="1"/>
    </location>
</feature>
<dbReference type="GO" id="GO:0003714">
    <property type="term" value="F:transcription corepressor activity"/>
    <property type="evidence" value="ECO:0007669"/>
    <property type="project" value="InterPro"/>
</dbReference>
<comment type="caution">
    <text evidence="7">The sequence shown here is derived from an EMBL/GenBank/DDBJ whole genome shotgun (WGS) entry which is preliminary data.</text>
</comment>
<dbReference type="PANTHER" id="PTHR46309:SF1">
    <property type="entry name" value="PHD FINGER PROTEIN 12"/>
    <property type="match status" value="1"/>
</dbReference>
<feature type="compositionally biased region" description="Low complexity" evidence="5">
    <location>
        <begin position="360"/>
        <end position="372"/>
    </location>
</feature>
<dbReference type="Pfam" id="PF00628">
    <property type="entry name" value="PHD"/>
    <property type="match status" value="1"/>
</dbReference>
<evidence type="ECO:0000256" key="4">
    <source>
        <dbReference type="PROSITE-ProRule" id="PRU00146"/>
    </source>
</evidence>
<keyword evidence="2 4" id="KW-0863">Zinc-finger</keyword>
<evidence type="ECO:0000256" key="2">
    <source>
        <dbReference type="ARBA" id="ARBA00022771"/>
    </source>
</evidence>
<evidence type="ECO:0000256" key="1">
    <source>
        <dbReference type="ARBA" id="ARBA00022723"/>
    </source>
</evidence>
<name>X6M4J6_RETFI</name>
<dbReference type="Gene3D" id="3.30.40.10">
    <property type="entry name" value="Zinc/RING finger domain, C3HC4 (zinc finger)"/>
    <property type="match status" value="1"/>
</dbReference>
<dbReference type="InterPro" id="IPR011011">
    <property type="entry name" value="Znf_FYVE_PHD"/>
</dbReference>
<dbReference type="CDD" id="cd15532">
    <property type="entry name" value="PHD2_CHD_II"/>
    <property type="match status" value="1"/>
</dbReference>
<feature type="region of interest" description="Disordered" evidence="5">
    <location>
        <begin position="262"/>
        <end position="285"/>
    </location>
</feature>
<accession>X6M4J6</accession>
<dbReference type="InterPro" id="IPR042163">
    <property type="entry name" value="PHF12"/>
</dbReference>
<dbReference type="PANTHER" id="PTHR46309">
    <property type="entry name" value="PHD FINGER PROTEIN 12"/>
    <property type="match status" value="1"/>
</dbReference>
<proteinExistence type="predicted"/>
<keyword evidence="3" id="KW-0862">Zinc</keyword>
<dbReference type="InterPro" id="IPR019786">
    <property type="entry name" value="Zinc_finger_PHD-type_CS"/>
</dbReference>
<feature type="compositionally biased region" description="Basic and acidic residues" evidence="5">
    <location>
        <begin position="313"/>
        <end position="325"/>
    </location>
</feature>
<feature type="region of interest" description="Disordered" evidence="5">
    <location>
        <begin position="301"/>
        <end position="422"/>
    </location>
</feature>
<organism evidence="7 8">
    <name type="scientific">Reticulomyxa filosa</name>
    <dbReference type="NCBI Taxonomy" id="46433"/>
    <lineage>
        <taxon>Eukaryota</taxon>
        <taxon>Sar</taxon>
        <taxon>Rhizaria</taxon>
        <taxon>Retaria</taxon>
        <taxon>Foraminifera</taxon>
        <taxon>Monothalamids</taxon>
        <taxon>Reticulomyxidae</taxon>
        <taxon>Reticulomyxa</taxon>
    </lineage>
</organism>
<dbReference type="SUPFAM" id="SSF57903">
    <property type="entry name" value="FYVE/PHD zinc finger"/>
    <property type="match status" value="1"/>
</dbReference>
<dbReference type="InterPro" id="IPR001965">
    <property type="entry name" value="Znf_PHD"/>
</dbReference>
<dbReference type="PROSITE" id="PS01359">
    <property type="entry name" value="ZF_PHD_1"/>
    <property type="match status" value="1"/>
</dbReference>
<evidence type="ECO:0000313" key="8">
    <source>
        <dbReference type="Proteomes" id="UP000023152"/>
    </source>
</evidence>
<dbReference type="Proteomes" id="UP000023152">
    <property type="component" value="Unassembled WGS sequence"/>
</dbReference>
<feature type="compositionally biased region" description="Polar residues" evidence="5">
    <location>
        <begin position="326"/>
        <end position="336"/>
    </location>
</feature>
<evidence type="ECO:0000256" key="5">
    <source>
        <dbReference type="SAM" id="MobiDB-lite"/>
    </source>
</evidence>
<dbReference type="EMBL" id="ASPP01024640">
    <property type="protein sequence ID" value="ETO08844.1"/>
    <property type="molecule type" value="Genomic_DNA"/>
</dbReference>
<gene>
    <name evidence="7" type="ORF">RFI_28543</name>
</gene>
<dbReference type="AlphaFoldDB" id="X6M4J6"/>
<reference evidence="7 8" key="1">
    <citation type="journal article" date="2013" name="Curr. Biol.">
        <title>The Genome of the Foraminiferan Reticulomyxa filosa.</title>
        <authorList>
            <person name="Glockner G."/>
            <person name="Hulsmann N."/>
            <person name="Schleicher M."/>
            <person name="Noegel A.A."/>
            <person name="Eichinger L."/>
            <person name="Gallinger C."/>
            <person name="Pawlowski J."/>
            <person name="Sierra R."/>
            <person name="Euteneuer U."/>
            <person name="Pillet L."/>
            <person name="Moustafa A."/>
            <person name="Platzer M."/>
            <person name="Groth M."/>
            <person name="Szafranski K."/>
            <person name="Schliwa M."/>
        </authorList>
    </citation>
    <scope>NUCLEOTIDE SEQUENCE [LARGE SCALE GENOMIC DNA]</scope>
</reference>
<dbReference type="GO" id="GO:0008270">
    <property type="term" value="F:zinc ion binding"/>
    <property type="evidence" value="ECO:0007669"/>
    <property type="project" value="UniProtKB-KW"/>
</dbReference>
<feature type="compositionally biased region" description="Basic and acidic residues" evidence="5">
    <location>
        <begin position="340"/>
        <end position="351"/>
    </location>
</feature>
<dbReference type="InterPro" id="IPR013083">
    <property type="entry name" value="Znf_RING/FYVE/PHD"/>
</dbReference>
<dbReference type="SMART" id="SM00249">
    <property type="entry name" value="PHD"/>
    <property type="match status" value="1"/>
</dbReference>
<evidence type="ECO:0000313" key="7">
    <source>
        <dbReference type="EMBL" id="ETO08844.1"/>
    </source>
</evidence>
<keyword evidence="1" id="KW-0479">Metal-binding</keyword>
<feature type="compositionally biased region" description="Low complexity" evidence="5">
    <location>
        <begin position="262"/>
        <end position="277"/>
    </location>
</feature>
<keyword evidence="8" id="KW-1185">Reference proteome</keyword>
<dbReference type="InterPro" id="IPR019787">
    <property type="entry name" value="Znf_PHD-finger"/>
</dbReference>